<dbReference type="EMBL" id="BKCJ011298634">
    <property type="protein sequence ID" value="GFD17209.1"/>
    <property type="molecule type" value="Genomic_DNA"/>
</dbReference>
<accession>A0A699U743</accession>
<gene>
    <name evidence="1" type="ORF">Tci_889178</name>
</gene>
<protein>
    <submittedName>
        <fullName evidence="1">Protein BOBBER 1-like</fullName>
    </submittedName>
</protein>
<evidence type="ECO:0000313" key="1">
    <source>
        <dbReference type="EMBL" id="GFD17209.1"/>
    </source>
</evidence>
<feature type="non-terminal residue" evidence="1">
    <location>
        <position position="1"/>
    </location>
</feature>
<dbReference type="AlphaFoldDB" id="A0A699U743"/>
<comment type="caution">
    <text evidence="1">The sequence shown here is derived from an EMBL/GenBank/DDBJ whole genome shotgun (WGS) entry which is preliminary data.</text>
</comment>
<sequence length="52" mass="6004">KQDGKDGRNAYAARSMVEKMMFDQRQQMGKPTSDEIQKEEILKKIMSKVNNA</sequence>
<name>A0A699U743_TANCI</name>
<reference evidence="1" key="1">
    <citation type="journal article" date="2019" name="Sci. Rep.">
        <title>Draft genome of Tanacetum cinerariifolium, the natural source of mosquito coil.</title>
        <authorList>
            <person name="Yamashiro T."/>
            <person name="Shiraishi A."/>
            <person name="Satake H."/>
            <person name="Nakayama K."/>
        </authorList>
    </citation>
    <scope>NUCLEOTIDE SEQUENCE</scope>
</reference>
<organism evidence="1">
    <name type="scientific">Tanacetum cinerariifolium</name>
    <name type="common">Dalmatian daisy</name>
    <name type="synonym">Chrysanthemum cinerariifolium</name>
    <dbReference type="NCBI Taxonomy" id="118510"/>
    <lineage>
        <taxon>Eukaryota</taxon>
        <taxon>Viridiplantae</taxon>
        <taxon>Streptophyta</taxon>
        <taxon>Embryophyta</taxon>
        <taxon>Tracheophyta</taxon>
        <taxon>Spermatophyta</taxon>
        <taxon>Magnoliopsida</taxon>
        <taxon>eudicotyledons</taxon>
        <taxon>Gunneridae</taxon>
        <taxon>Pentapetalae</taxon>
        <taxon>asterids</taxon>
        <taxon>campanulids</taxon>
        <taxon>Asterales</taxon>
        <taxon>Asteraceae</taxon>
        <taxon>Asteroideae</taxon>
        <taxon>Anthemideae</taxon>
        <taxon>Anthemidinae</taxon>
        <taxon>Tanacetum</taxon>
    </lineage>
</organism>
<proteinExistence type="predicted"/>